<evidence type="ECO:0000259" key="11">
    <source>
        <dbReference type="PROSITE" id="PS51007"/>
    </source>
</evidence>
<dbReference type="PROSITE" id="PS51007">
    <property type="entry name" value="CYTC"/>
    <property type="match status" value="2"/>
</dbReference>
<dbReference type="InterPro" id="IPR009056">
    <property type="entry name" value="Cyt_c-like_dom"/>
</dbReference>
<comment type="PTM">
    <text evidence="8">Binds 2 heme c groups covalently per subunit.</text>
</comment>
<feature type="chain" id="PRO_5013367480" evidence="10">
    <location>
        <begin position="21"/>
        <end position="205"/>
    </location>
</feature>
<dbReference type="OrthoDB" id="9773456at2"/>
<evidence type="ECO:0000256" key="10">
    <source>
        <dbReference type="SAM" id="SignalP"/>
    </source>
</evidence>
<dbReference type="GO" id="GO:0005506">
    <property type="term" value="F:iron ion binding"/>
    <property type="evidence" value="ECO:0007669"/>
    <property type="project" value="InterPro"/>
</dbReference>
<reference evidence="13" key="1">
    <citation type="submission" date="2017-05" db="EMBL/GenBank/DDBJ databases">
        <authorList>
            <person name="Sung H."/>
        </authorList>
    </citation>
    <scope>NUCLEOTIDE SEQUENCE [LARGE SCALE GENOMIC DNA]</scope>
    <source>
        <strain evidence="13">AMac2203</strain>
    </source>
</reference>
<sequence length="205" mass="21571">MKKIVFTLALMLGVVGVAQAQGDVEAGKSKSATCAACHGPDGNSPIDMYPKLSGQHASYLAKQLAEYKAAATGNEGRANAIMGGMAMPLSEEDMADLAAYFASQAVTPIAVPEDVIEQGAALYQGGDIERGITACIACHGPRGEGLEAAMFPSLTGQHPKYIAEQLHLFRTGERNNDPNGMMRSIAAKLTDQDIEILSKYVAGLR</sequence>
<evidence type="ECO:0000313" key="13">
    <source>
        <dbReference type="Proteomes" id="UP000243793"/>
    </source>
</evidence>
<dbReference type="KEGG" id="ocm:CBP12_09890"/>
<dbReference type="GO" id="GO:0009055">
    <property type="term" value="F:electron transfer activity"/>
    <property type="evidence" value="ECO:0007669"/>
    <property type="project" value="InterPro"/>
</dbReference>
<dbReference type="Proteomes" id="UP000243793">
    <property type="component" value="Chromosome"/>
</dbReference>
<evidence type="ECO:0000256" key="7">
    <source>
        <dbReference type="ARBA" id="ARBA00023004"/>
    </source>
</evidence>
<feature type="binding site" description="axial binding residue" evidence="9">
    <location>
        <position position="82"/>
    </location>
    <ligand>
        <name>heme c</name>
        <dbReference type="ChEBI" id="CHEBI:61717"/>
        <label>1</label>
    </ligand>
    <ligandPart>
        <name>Fe</name>
        <dbReference type="ChEBI" id="CHEBI:18248"/>
    </ligandPart>
</feature>
<dbReference type="SUPFAM" id="SSF46626">
    <property type="entry name" value="Cytochrome c"/>
    <property type="match status" value="2"/>
</dbReference>
<feature type="binding site" description="axial binding residue" evidence="9">
    <location>
        <position position="139"/>
    </location>
    <ligand>
        <name>heme c</name>
        <dbReference type="ChEBI" id="CHEBI:61717"/>
        <label>2</label>
    </ligand>
    <ligandPart>
        <name>Fe</name>
        <dbReference type="ChEBI" id="CHEBI:18248"/>
    </ligandPart>
</feature>
<feature type="binding site" description="covalent" evidence="8">
    <location>
        <position position="138"/>
    </location>
    <ligand>
        <name>heme c</name>
        <dbReference type="ChEBI" id="CHEBI:61717"/>
        <label>2</label>
    </ligand>
</feature>
<keyword evidence="13" id="KW-1185">Reference proteome</keyword>
<feature type="domain" description="Cytochrome c" evidence="11">
    <location>
        <begin position="22"/>
        <end position="105"/>
    </location>
</feature>
<organism evidence="12 13">
    <name type="scientific">Oceanisphaera avium</name>
    <dbReference type="NCBI Taxonomy" id="1903694"/>
    <lineage>
        <taxon>Bacteria</taxon>
        <taxon>Pseudomonadati</taxon>
        <taxon>Pseudomonadota</taxon>
        <taxon>Gammaproteobacteria</taxon>
        <taxon>Aeromonadales</taxon>
        <taxon>Aeromonadaceae</taxon>
        <taxon>Oceanisphaera</taxon>
    </lineage>
</organism>
<dbReference type="InterPro" id="IPR036909">
    <property type="entry name" value="Cyt_c-like_dom_sf"/>
</dbReference>
<keyword evidence="4 9" id="KW-0479">Metal-binding</keyword>
<dbReference type="GO" id="GO:0042597">
    <property type="term" value="C:periplasmic space"/>
    <property type="evidence" value="ECO:0007669"/>
    <property type="project" value="UniProtKB-SubCell"/>
</dbReference>
<dbReference type="Gene3D" id="1.10.760.10">
    <property type="entry name" value="Cytochrome c-like domain"/>
    <property type="match status" value="2"/>
</dbReference>
<gene>
    <name evidence="12" type="ORF">CBP12_09890</name>
</gene>
<dbReference type="InterPro" id="IPR050597">
    <property type="entry name" value="Cytochrome_c_Oxidase_Subunit"/>
</dbReference>
<evidence type="ECO:0000256" key="6">
    <source>
        <dbReference type="ARBA" id="ARBA00022982"/>
    </source>
</evidence>
<feature type="domain" description="Cytochrome c" evidence="11">
    <location>
        <begin position="114"/>
        <end position="205"/>
    </location>
</feature>
<dbReference type="PANTHER" id="PTHR33751:SF9">
    <property type="entry name" value="CYTOCHROME C4"/>
    <property type="match status" value="1"/>
</dbReference>
<keyword evidence="5" id="KW-0574">Periplasm</keyword>
<feature type="signal peptide" evidence="10">
    <location>
        <begin position="1"/>
        <end position="20"/>
    </location>
</feature>
<feature type="binding site" description="covalent" evidence="8">
    <location>
        <position position="37"/>
    </location>
    <ligand>
        <name>heme c</name>
        <dbReference type="ChEBI" id="CHEBI:61717"/>
        <label>1</label>
    </ligand>
</feature>
<dbReference type="AlphaFoldDB" id="A0A1Y0CZX5"/>
<feature type="binding site" description="axial binding residue" evidence="9">
    <location>
        <position position="182"/>
    </location>
    <ligand>
        <name>heme c</name>
        <dbReference type="ChEBI" id="CHEBI:61717"/>
        <label>2</label>
    </ligand>
    <ligandPart>
        <name>Fe</name>
        <dbReference type="ChEBI" id="CHEBI:18248"/>
    </ligandPart>
</feature>
<keyword evidence="10" id="KW-0732">Signal</keyword>
<keyword evidence="2" id="KW-0813">Transport</keyword>
<evidence type="ECO:0000256" key="3">
    <source>
        <dbReference type="ARBA" id="ARBA00022617"/>
    </source>
</evidence>
<evidence type="ECO:0000256" key="9">
    <source>
        <dbReference type="PIRSR" id="PIRSR000005-2"/>
    </source>
</evidence>
<evidence type="ECO:0000256" key="8">
    <source>
        <dbReference type="PIRSR" id="PIRSR000005-1"/>
    </source>
</evidence>
<evidence type="ECO:0000256" key="5">
    <source>
        <dbReference type="ARBA" id="ARBA00022764"/>
    </source>
</evidence>
<comment type="subcellular location">
    <subcellularLocation>
        <location evidence="1">Periplasm</location>
    </subcellularLocation>
</comment>
<dbReference type="PRINTS" id="PR00605">
    <property type="entry name" value="CYTCHROMECIC"/>
</dbReference>
<dbReference type="InterPro" id="IPR008168">
    <property type="entry name" value="Cyt_C_IC"/>
</dbReference>
<protein>
    <submittedName>
        <fullName evidence="12">Cytochrome c4</fullName>
    </submittedName>
</protein>
<feature type="binding site" description="covalent" evidence="8">
    <location>
        <position position="34"/>
    </location>
    <ligand>
        <name>heme c</name>
        <dbReference type="ChEBI" id="CHEBI:61717"/>
        <label>1</label>
    </ligand>
</feature>
<evidence type="ECO:0000256" key="1">
    <source>
        <dbReference type="ARBA" id="ARBA00004418"/>
    </source>
</evidence>
<dbReference type="EMBL" id="CP021376">
    <property type="protein sequence ID" value="ART80416.1"/>
    <property type="molecule type" value="Genomic_DNA"/>
</dbReference>
<keyword evidence="3 8" id="KW-0349">Heme</keyword>
<name>A0A1Y0CZX5_9GAMM</name>
<dbReference type="RefSeq" id="WP_086964282.1">
    <property type="nucleotide sequence ID" value="NZ_CP021376.1"/>
</dbReference>
<evidence type="ECO:0000313" key="12">
    <source>
        <dbReference type="EMBL" id="ART80416.1"/>
    </source>
</evidence>
<feature type="binding site" description="covalent" evidence="8">
    <location>
        <position position="135"/>
    </location>
    <ligand>
        <name>heme c</name>
        <dbReference type="ChEBI" id="CHEBI:61717"/>
        <label>2</label>
    </ligand>
</feature>
<dbReference type="PANTHER" id="PTHR33751">
    <property type="entry name" value="CBB3-TYPE CYTOCHROME C OXIDASE SUBUNIT FIXP"/>
    <property type="match status" value="1"/>
</dbReference>
<feature type="binding site" description="axial binding residue" evidence="9">
    <location>
        <position position="38"/>
    </location>
    <ligand>
        <name>heme c</name>
        <dbReference type="ChEBI" id="CHEBI:61717"/>
        <label>1</label>
    </ligand>
    <ligandPart>
        <name>Fe</name>
        <dbReference type="ChEBI" id="CHEBI:18248"/>
    </ligandPart>
</feature>
<dbReference type="InterPro" id="IPR024167">
    <property type="entry name" value="Cytochrome_c4-like"/>
</dbReference>
<dbReference type="GO" id="GO:0020037">
    <property type="term" value="F:heme binding"/>
    <property type="evidence" value="ECO:0007669"/>
    <property type="project" value="InterPro"/>
</dbReference>
<dbReference type="PIRSF" id="PIRSF000005">
    <property type="entry name" value="Cytochrome_c4"/>
    <property type="match status" value="1"/>
</dbReference>
<proteinExistence type="predicted"/>
<evidence type="ECO:0000256" key="4">
    <source>
        <dbReference type="ARBA" id="ARBA00022723"/>
    </source>
</evidence>
<keyword evidence="7 9" id="KW-0408">Iron</keyword>
<evidence type="ECO:0000256" key="2">
    <source>
        <dbReference type="ARBA" id="ARBA00022448"/>
    </source>
</evidence>
<keyword evidence="6" id="KW-0249">Electron transport</keyword>
<accession>A0A1Y0CZX5</accession>
<dbReference type="Pfam" id="PF00034">
    <property type="entry name" value="Cytochrom_C"/>
    <property type="match status" value="2"/>
</dbReference>